<sequence length="110" mass="12510">MAQEPNIDLAYFESLESKSVALSQQLTAHILKVQEQMQQMSTSTIENGLAYKLSLKNLCQELETSTKRSLELITHCDELDKDLSQLHELARQIKSVDKALDHLQKAIKIE</sequence>
<dbReference type="PANTHER" id="PTHR13440:SF7">
    <property type="entry name" value="BLOC-1 RELATED COMPLEX SUBUNIT 6"/>
    <property type="match status" value="1"/>
</dbReference>
<keyword evidence="3" id="KW-1185">Reference proteome</keyword>
<dbReference type="InterPro" id="IPR019314">
    <property type="entry name" value="BORCS6"/>
</dbReference>
<dbReference type="GO" id="GO:0099078">
    <property type="term" value="C:BORC complex"/>
    <property type="evidence" value="ECO:0007669"/>
    <property type="project" value="TreeGrafter"/>
</dbReference>
<dbReference type="Pfam" id="PF10157">
    <property type="entry name" value="BORCS6"/>
    <property type="match status" value="1"/>
</dbReference>
<dbReference type="GO" id="GO:0032418">
    <property type="term" value="P:lysosome localization"/>
    <property type="evidence" value="ECO:0007669"/>
    <property type="project" value="TreeGrafter"/>
</dbReference>
<accession>A0A9P7BWU3</accession>
<gene>
    <name evidence="2" type="ORF">G6F64_001225</name>
</gene>
<feature type="domain" description="BLOC-1-related complex subunit 6 C-terminal helix" evidence="1">
    <location>
        <begin position="5"/>
        <end position="104"/>
    </location>
</feature>
<dbReference type="EMBL" id="JAANQT010000089">
    <property type="protein sequence ID" value="KAG1314749.1"/>
    <property type="molecule type" value="Genomic_DNA"/>
</dbReference>
<reference evidence="2" key="1">
    <citation type="journal article" date="2020" name="Microb. Genom.">
        <title>Genetic diversity of clinical and environmental Mucorales isolates obtained from an investigation of mucormycosis cases among solid organ transplant recipients.</title>
        <authorList>
            <person name="Nguyen M.H."/>
            <person name="Kaul D."/>
            <person name="Muto C."/>
            <person name="Cheng S.J."/>
            <person name="Richter R.A."/>
            <person name="Bruno V.M."/>
            <person name="Liu G."/>
            <person name="Beyhan S."/>
            <person name="Sundermann A.J."/>
            <person name="Mounaud S."/>
            <person name="Pasculle A.W."/>
            <person name="Nierman W.C."/>
            <person name="Driscoll E."/>
            <person name="Cumbie R."/>
            <person name="Clancy C.J."/>
            <person name="Dupont C.L."/>
        </authorList>
    </citation>
    <scope>NUCLEOTIDE SEQUENCE</scope>
    <source>
        <strain evidence="2">GL11</strain>
    </source>
</reference>
<name>A0A9P7BWU3_RHIOR</name>
<evidence type="ECO:0000313" key="2">
    <source>
        <dbReference type="EMBL" id="KAG1314749.1"/>
    </source>
</evidence>
<dbReference type="OrthoDB" id="21270at2759"/>
<dbReference type="Proteomes" id="UP000716291">
    <property type="component" value="Unassembled WGS sequence"/>
</dbReference>
<dbReference type="InterPro" id="IPR046465">
    <property type="entry name" value="BORCS6_C"/>
</dbReference>
<dbReference type="AlphaFoldDB" id="A0A9P7BWU3"/>
<comment type="caution">
    <text evidence="2">The sequence shown here is derived from an EMBL/GenBank/DDBJ whole genome shotgun (WGS) entry which is preliminary data.</text>
</comment>
<dbReference type="PANTHER" id="PTHR13440">
    <property type="entry name" value="BLOC-1 RELATED COMPLEX SUBUNIT 6"/>
    <property type="match status" value="1"/>
</dbReference>
<protein>
    <recommendedName>
        <fullName evidence="1">BLOC-1-related complex subunit 6 C-terminal helix domain-containing protein</fullName>
    </recommendedName>
</protein>
<proteinExistence type="predicted"/>
<evidence type="ECO:0000259" key="1">
    <source>
        <dbReference type="Pfam" id="PF10157"/>
    </source>
</evidence>
<organism evidence="2 3">
    <name type="scientific">Rhizopus oryzae</name>
    <name type="common">Mucormycosis agent</name>
    <name type="synonym">Rhizopus arrhizus var. delemar</name>
    <dbReference type="NCBI Taxonomy" id="64495"/>
    <lineage>
        <taxon>Eukaryota</taxon>
        <taxon>Fungi</taxon>
        <taxon>Fungi incertae sedis</taxon>
        <taxon>Mucoromycota</taxon>
        <taxon>Mucoromycotina</taxon>
        <taxon>Mucoromycetes</taxon>
        <taxon>Mucorales</taxon>
        <taxon>Mucorineae</taxon>
        <taxon>Rhizopodaceae</taxon>
        <taxon>Rhizopus</taxon>
    </lineage>
</organism>
<evidence type="ECO:0000313" key="3">
    <source>
        <dbReference type="Proteomes" id="UP000716291"/>
    </source>
</evidence>